<sequence>MFDFARRVQEAVGDTVRRTAMKAVAGMVGLMAGGFLTAALWSWLANDLNWGSTLASLTIGGGLILLMIILLAMSAKRKHTMPTTDDLKREVEARVSLATDAAATRARAEATRIVELAEAKAHSLMDQAGSRATKLASDAEEKLFGSVRSTARAAGLTSSNVTAAKQSFQNGAHQLRQATDSNAGTMTKLVGAFAVGVTLAAAMQERRHDRMDYDPDDMM</sequence>
<evidence type="ECO:0000313" key="3">
    <source>
        <dbReference type="Proteomes" id="UP000304880"/>
    </source>
</evidence>
<dbReference type="Proteomes" id="UP000304880">
    <property type="component" value="Unassembled WGS sequence"/>
</dbReference>
<keyword evidence="1" id="KW-1133">Transmembrane helix</keyword>
<feature type="transmembrane region" description="Helical" evidence="1">
    <location>
        <begin position="23"/>
        <end position="44"/>
    </location>
</feature>
<organism evidence="2 3">
    <name type="scientific">Paracoccus haeundaensis</name>
    <dbReference type="NCBI Taxonomy" id="225362"/>
    <lineage>
        <taxon>Bacteria</taxon>
        <taxon>Pseudomonadati</taxon>
        <taxon>Pseudomonadota</taxon>
        <taxon>Alphaproteobacteria</taxon>
        <taxon>Rhodobacterales</taxon>
        <taxon>Paracoccaceae</taxon>
        <taxon>Paracoccus</taxon>
    </lineage>
</organism>
<protein>
    <recommendedName>
        <fullName evidence="4">Phage holin family protein</fullName>
    </recommendedName>
</protein>
<feature type="transmembrane region" description="Helical" evidence="1">
    <location>
        <begin position="50"/>
        <end position="72"/>
    </location>
</feature>
<keyword evidence="3" id="KW-1185">Reference proteome</keyword>
<keyword evidence="1" id="KW-0472">Membrane</keyword>
<evidence type="ECO:0000313" key="2">
    <source>
        <dbReference type="EMBL" id="TNH39405.1"/>
    </source>
</evidence>
<accession>A0A5C4R650</accession>
<keyword evidence="1" id="KW-0812">Transmembrane</keyword>
<reference evidence="2 3" key="1">
    <citation type="submission" date="2019-06" db="EMBL/GenBank/DDBJ databases">
        <authorList>
            <person name="Li J."/>
        </authorList>
    </citation>
    <scope>NUCLEOTIDE SEQUENCE [LARGE SCALE GENOMIC DNA]</scope>
    <source>
        <strain evidence="2 3">CGMCC 1.8012</strain>
    </source>
</reference>
<name>A0A5C4R650_9RHOB</name>
<comment type="caution">
    <text evidence="2">The sequence shown here is derived from an EMBL/GenBank/DDBJ whole genome shotgun (WGS) entry which is preliminary data.</text>
</comment>
<dbReference type="RefSeq" id="WP_045999223.1">
    <property type="nucleotide sequence ID" value="NZ_VDDC01000015.1"/>
</dbReference>
<evidence type="ECO:0000256" key="1">
    <source>
        <dbReference type="SAM" id="Phobius"/>
    </source>
</evidence>
<dbReference type="EMBL" id="VDDC01000015">
    <property type="protein sequence ID" value="TNH39405.1"/>
    <property type="molecule type" value="Genomic_DNA"/>
</dbReference>
<dbReference type="AlphaFoldDB" id="A0A5C4R650"/>
<proteinExistence type="predicted"/>
<gene>
    <name evidence="2" type="ORF">FHD67_09520</name>
</gene>
<evidence type="ECO:0008006" key="4">
    <source>
        <dbReference type="Google" id="ProtNLM"/>
    </source>
</evidence>